<dbReference type="Gene3D" id="3.90.1720.10">
    <property type="entry name" value="endopeptidase domain like (from Nostoc punctiforme)"/>
    <property type="match status" value="1"/>
</dbReference>
<dbReference type="KEGG" id="slc:SL103_00390"/>
<dbReference type="InterPro" id="IPR038765">
    <property type="entry name" value="Papain-like_cys_pep_sf"/>
</dbReference>
<reference evidence="2 3" key="1">
    <citation type="submission" date="2016-09" db="EMBL/GenBank/DDBJ databases">
        <title>Complete genome sequencing of Streptomyces lydicus 103 and metabolic pathways analysis of antibiotic biosynthesis.</title>
        <authorList>
            <person name="Jia N."/>
            <person name="Ding M.-Z."/>
            <person name="Gao F."/>
            <person name="Yuan Y.-J."/>
        </authorList>
    </citation>
    <scope>NUCLEOTIDE SEQUENCE [LARGE SCALE GENOMIC DNA]</scope>
    <source>
        <strain evidence="2 3">103</strain>
    </source>
</reference>
<feature type="signal peptide" evidence="1">
    <location>
        <begin position="1"/>
        <end position="19"/>
    </location>
</feature>
<evidence type="ECO:0000313" key="2">
    <source>
        <dbReference type="EMBL" id="AOP50880.1"/>
    </source>
</evidence>
<protein>
    <recommendedName>
        <fullName evidence="4">NlpC/P60 domain-containing protein</fullName>
    </recommendedName>
</protein>
<organism evidence="2 3">
    <name type="scientific">Streptomyces lydicus</name>
    <dbReference type="NCBI Taxonomy" id="47763"/>
    <lineage>
        <taxon>Bacteria</taxon>
        <taxon>Bacillati</taxon>
        <taxon>Actinomycetota</taxon>
        <taxon>Actinomycetes</taxon>
        <taxon>Kitasatosporales</taxon>
        <taxon>Streptomycetaceae</taxon>
        <taxon>Streptomyces</taxon>
    </lineage>
</organism>
<evidence type="ECO:0000256" key="1">
    <source>
        <dbReference type="SAM" id="SignalP"/>
    </source>
</evidence>
<keyword evidence="1" id="KW-0732">Signal</keyword>
<evidence type="ECO:0000313" key="3">
    <source>
        <dbReference type="Proteomes" id="UP000094094"/>
    </source>
</evidence>
<dbReference type="AlphaFoldDB" id="A0A1D7VVV4"/>
<feature type="chain" id="PRO_5039660745" description="NlpC/P60 domain-containing protein" evidence="1">
    <location>
        <begin position="20"/>
        <end position="300"/>
    </location>
</feature>
<keyword evidence="3" id="KW-1185">Reference proteome</keyword>
<gene>
    <name evidence="2" type="ORF">SL103_00390</name>
</gene>
<proteinExistence type="predicted"/>
<accession>A0A1D7VVV4</accession>
<sequence length="300" mass="31334">MRRVLPAVAAAGLGVTAFAGLAHGTPAGTSAASTKLTRDTATAATAVSARTTGAASGRRAAAAADFPTWGTRWVVHATADTGSPAVGMINKTAAGQDRITADYQVDTDRKVCEGSACSTFMAHLTGPVTGFLSVVAVDVPQDRLPGVPVQGGGQPQPGDSRQEMLNRAATWLTADNGSQVPYSQAKVWKDGFRQDCSGYASMALGLPTPGTNTVGLATNRSITRPIALGELKPGDLLIDAAGDNNNRHVVIFERWNNEAHSSYTAYEQRGGHGTDHRTLTYGLPGGDAEFKFYRPVMFGD</sequence>
<name>A0A1D7VVV4_9ACTN</name>
<dbReference type="SUPFAM" id="SSF54001">
    <property type="entry name" value="Cysteine proteinases"/>
    <property type="match status" value="1"/>
</dbReference>
<dbReference type="Proteomes" id="UP000094094">
    <property type="component" value="Chromosome"/>
</dbReference>
<evidence type="ECO:0008006" key="4">
    <source>
        <dbReference type="Google" id="ProtNLM"/>
    </source>
</evidence>
<dbReference type="EMBL" id="CP017157">
    <property type="protein sequence ID" value="AOP50880.1"/>
    <property type="molecule type" value="Genomic_DNA"/>
</dbReference>